<accession>A0A286EP05</accession>
<dbReference type="OrthoDB" id="9182811at2"/>
<sequence>MMFTKTIDFPPIGQLSTQGQRKTWEGEWLLPEFGNQAFDVLIDGEKDAPTLQQQQVLRDFMAHCGEILAWINANLPDMLNEWALPDGVVVNAENLWQNLEPDCITLDNPNNKNSYYGNTGDMLLSLGFMTPWSQDCGVQIYLRNGVIFDGIGSE</sequence>
<reference evidence="1 2" key="1">
    <citation type="submission" date="2017-09" db="EMBL/GenBank/DDBJ databases">
        <authorList>
            <person name="Ehlers B."/>
            <person name="Leendertz F.H."/>
        </authorList>
    </citation>
    <scope>NUCLEOTIDE SEQUENCE [LARGE SCALE GENOMIC DNA]</scope>
    <source>
        <strain evidence="1 2">DSM 16848</strain>
    </source>
</reference>
<dbReference type="AlphaFoldDB" id="A0A286EP05"/>
<dbReference type="Proteomes" id="UP000219669">
    <property type="component" value="Unassembled WGS sequence"/>
</dbReference>
<dbReference type="EMBL" id="OCNF01000031">
    <property type="protein sequence ID" value="SOD72661.1"/>
    <property type="molecule type" value="Genomic_DNA"/>
</dbReference>
<evidence type="ECO:0000313" key="1">
    <source>
        <dbReference type="EMBL" id="SOD72661.1"/>
    </source>
</evidence>
<organism evidence="1 2">
    <name type="scientific">Alysiella filiformis DSM 16848</name>
    <dbReference type="NCBI Taxonomy" id="1120981"/>
    <lineage>
        <taxon>Bacteria</taxon>
        <taxon>Pseudomonadati</taxon>
        <taxon>Pseudomonadota</taxon>
        <taxon>Betaproteobacteria</taxon>
        <taxon>Neisseriales</taxon>
        <taxon>Neisseriaceae</taxon>
        <taxon>Alysiella</taxon>
    </lineage>
</organism>
<name>A0A286EP05_9NEIS</name>
<proteinExistence type="predicted"/>
<keyword evidence="2" id="KW-1185">Reference proteome</keyword>
<evidence type="ECO:0000313" key="2">
    <source>
        <dbReference type="Proteomes" id="UP000219669"/>
    </source>
</evidence>
<dbReference type="RefSeq" id="WP_143269217.1">
    <property type="nucleotide sequence ID" value="NZ_CP083931.1"/>
</dbReference>
<protein>
    <submittedName>
        <fullName evidence="1">Uncharacterized protein</fullName>
    </submittedName>
</protein>
<gene>
    <name evidence="1" type="ORF">SAMN02746062_02224</name>
</gene>